<protein>
    <submittedName>
        <fullName evidence="1">Sortase</fullName>
    </submittedName>
</protein>
<comment type="caution">
    <text evidence="1">The sequence shown here is derived from an EMBL/GenBank/DDBJ whole genome shotgun (WGS) entry which is preliminary data.</text>
</comment>
<gene>
    <name evidence="1" type="ORF">CS063_16090</name>
</gene>
<sequence>MKFKLVKTKLGFLLIGFGLVLIFIACFLKFYTNHKSQDLIQSYYKTQKSNIQTAFLEPIKKVNSESAQAPNTQALKEISFTNLDFLQDRSLTEGDIIGILYIPKIALEVALCEGVSNKTLKYAVGHFPDTALPAATGNCAIIGHRNYTYGEFFNRLDELEQNDEIQIFYEGYTITYKVSSSKIVQPEEIEVLEQGTEKEITLITCTPISTGTHRLVVKGILKGIKK</sequence>
<evidence type="ECO:0000313" key="1">
    <source>
        <dbReference type="EMBL" id="PHV69401.1"/>
    </source>
</evidence>
<accession>A0AC61D9H9</accession>
<organism evidence="1 2">
    <name type="scientific">Sporanaerobium hydrogeniformans</name>
    <dbReference type="NCBI Taxonomy" id="3072179"/>
    <lineage>
        <taxon>Bacteria</taxon>
        <taxon>Bacillati</taxon>
        <taxon>Bacillota</taxon>
        <taxon>Clostridia</taxon>
        <taxon>Lachnospirales</taxon>
        <taxon>Lachnospiraceae</taxon>
        <taxon>Sporanaerobium</taxon>
    </lineage>
</organism>
<keyword evidence="2" id="KW-1185">Reference proteome</keyword>
<reference evidence="1" key="1">
    <citation type="submission" date="2017-10" db="EMBL/GenBank/DDBJ databases">
        <title>Genome sequence of cellulolytic Lachnospiraceae bacterium XHS1971 isolated from hotspring sediment.</title>
        <authorList>
            <person name="Vasudevan G."/>
            <person name="Joshi A.J."/>
            <person name="Hivarkar S."/>
            <person name="Lanjekar V.B."/>
            <person name="Dhakephalkar P.K."/>
            <person name="Dagar S."/>
        </authorList>
    </citation>
    <scope>NUCLEOTIDE SEQUENCE</scope>
    <source>
        <strain evidence="1">XHS1971</strain>
    </source>
</reference>
<proteinExistence type="predicted"/>
<dbReference type="EMBL" id="PEDL01000030">
    <property type="protein sequence ID" value="PHV69401.1"/>
    <property type="molecule type" value="Genomic_DNA"/>
</dbReference>
<dbReference type="Proteomes" id="UP000224460">
    <property type="component" value="Unassembled WGS sequence"/>
</dbReference>
<name>A0AC61D9H9_9FIRM</name>
<evidence type="ECO:0000313" key="2">
    <source>
        <dbReference type="Proteomes" id="UP000224460"/>
    </source>
</evidence>